<proteinExistence type="predicted"/>
<evidence type="ECO:0000313" key="2">
    <source>
        <dbReference type="Proteomes" id="UP000216345"/>
    </source>
</evidence>
<gene>
    <name evidence="1" type="ORF">CEV32_3958</name>
</gene>
<accession>A0A256FQZ3</accession>
<keyword evidence="2" id="KW-1185">Reference proteome</keyword>
<dbReference type="EMBL" id="NNRK01000020">
    <property type="protein sequence ID" value="OYR17168.1"/>
    <property type="molecule type" value="Genomic_DNA"/>
</dbReference>
<sequence length="37" mass="4149">MSVWSTPKNPQQHAKKLRQKALACVQLKKNDEGNVDG</sequence>
<protein>
    <submittedName>
        <fullName evidence="1">Uncharacterized protein</fullName>
    </submittedName>
</protein>
<dbReference type="AlphaFoldDB" id="A0A256FQZ3"/>
<dbReference type="Proteomes" id="UP000216345">
    <property type="component" value="Unassembled WGS sequence"/>
</dbReference>
<comment type="caution">
    <text evidence="1">The sequence shown here is derived from an EMBL/GenBank/DDBJ whole genome shotgun (WGS) entry which is preliminary data.</text>
</comment>
<evidence type="ECO:0000313" key="1">
    <source>
        <dbReference type="EMBL" id="OYR17168.1"/>
    </source>
</evidence>
<reference evidence="1 2" key="1">
    <citation type="submission" date="2017-07" db="EMBL/GenBank/DDBJ databases">
        <title>Phylogenetic study on the rhizospheric bacterium Ochrobactrum sp. A44.</title>
        <authorList>
            <person name="Krzyzanowska D.M."/>
            <person name="Ossowicki A."/>
            <person name="Rajewska M."/>
            <person name="Maciag T."/>
            <person name="Kaczynski Z."/>
            <person name="Czerwicka M."/>
            <person name="Jafra S."/>
        </authorList>
    </citation>
    <scope>NUCLEOTIDE SEQUENCE [LARGE SCALE GENOMIC DNA]</scope>
    <source>
        <strain evidence="1 2">PR17</strain>
    </source>
</reference>
<organism evidence="1 2">
    <name type="scientific">Brucella rhizosphaerae</name>
    <dbReference type="NCBI Taxonomy" id="571254"/>
    <lineage>
        <taxon>Bacteria</taxon>
        <taxon>Pseudomonadati</taxon>
        <taxon>Pseudomonadota</taxon>
        <taxon>Alphaproteobacteria</taxon>
        <taxon>Hyphomicrobiales</taxon>
        <taxon>Brucellaceae</taxon>
        <taxon>Brucella/Ochrobactrum group</taxon>
        <taxon>Brucella</taxon>
    </lineage>
</organism>
<name>A0A256FQZ3_9HYPH</name>